<sequence>MAPAPVCTALAAAKERKGLSYSEIASALGRDEQHVIDVCTGKSKPTDSEFSALARVLDITSQPAHEGVHSTS</sequence>
<evidence type="ECO:0000256" key="2">
    <source>
        <dbReference type="ARBA" id="ARBA00035107"/>
    </source>
</evidence>
<reference evidence="4 5" key="1">
    <citation type="journal article" date="2017" name="Mol. Ecol.">
        <title>Comparative and population genomic landscape of Phellinus noxius: A hypervariable fungus causing root rot in trees.</title>
        <authorList>
            <person name="Chung C.L."/>
            <person name="Lee T.J."/>
            <person name="Akiba M."/>
            <person name="Lee H.H."/>
            <person name="Kuo T.H."/>
            <person name="Liu D."/>
            <person name="Ke H.M."/>
            <person name="Yokoi T."/>
            <person name="Roa M.B."/>
            <person name="Lu M.J."/>
            <person name="Chang Y.Y."/>
            <person name="Ann P.J."/>
            <person name="Tsai J.N."/>
            <person name="Chen C.Y."/>
            <person name="Tzean S.S."/>
            <person name="Ota Y."/>
            <person name="Hattori T."/>
            <person name="Sahashi N."/>
            <person name="Liou R.F."/>
            <person name="Kikuchi T."/>
            <person name="Tsai I.J."/>
        </authorList>
    </citation>
    <scope>NUCLEOTIDE SEQUENCE [LARGE SCALE GENOMIC DNA]</scope>
    <source>
        <strain evidence="4 5">FFPRI411160</strain>
    </source>
</reference>
<evidence type="ECO:0000256" key="1">
    <source>
        <dbReference type="ARBA" id="ARBA00009802"/>
    </source>
</evidence>
<dbReference type="OrthoDB" id="3226546at2759"/>
<evidence type="ECO:0000313" key="4">
    <source>
        <dbReference type="EMBL" id="PAV18015.1"/>
    </source>
</evidence>
<proteinExistence type="inferred from homology"/>
<protein>
    <recommendedName>
        <fullName evidence="3">HTH cro/C1-type domain-containing protein</fullName>
    </recommendedName>
</protein>
<name>A0A286UEU3_9AGAM</name>
<dbReference type="Pfam" id="PF13560">
    <property type="entry name" value="HTH_31"/>
    <property type="match status" value="1"/>
</dbReference>
<feature type="domain" description="HTH cro/C1-type" evidence="3">
    <location>
        <begin position="9"/>
        <end position="64"/>
    </location>
</feature>
<evidence type="ECO:0000259" key="3">
    <source>
        <dbReference type="SMART" id="SM00530"/>
    </source>
</evidence>
<comment type="similarity">
    <text evidence="1">Belongs to the MBF1 family.</text>
</comment>
<dbReference type="InterPro" id="IPR010982">
    <property type="entry name" value="Lambda_DNA-bd_dom_sf"/>
</dbReference>
<evidence type="ECO:0000313" key="5">
    <source>
        <dbReference type="Proteomes" id="UP000217199"/>
    </source>
</evidence>
<keyword evidence="5" id="KW-1185">Reference proteome</keyword>
<dbReference type="SMART" id="SM00530">
    <property type="entry name" value="HTH_XRE"/>
    <property type="match status" value="1"/>
</dbReference>
<dbReference type="AlphaFoldDB" id="A0A286UEU3"/>
<dbReference type="Gene3D" id="1.10.260.40">
    <property type="entry name" value="lambda repressor-like DNA-binding domains"/>
    <property type="match status" value="1"/>
</dbReference>
<dbReference type="SUPFAM" id="SSF47413">
    <property type="entry name" value="lambda repressor-like DNA-binding domains"/>
    <property type="match status" value="1"/>
</dbReference>
<dbReference type="InterPro" id="IPR001387">
    <property type="entry name" value="Cro/C1-type_HTH"/>
</dbReference>
<comment type="caution">
    <text evidence="4">The sequence shown here is derived from an EMBL/GenBank/DDBJ whole genome shotgun (WGS) entry which is preliminary data.</text>
</comment>
<dbReference type="GO" id="GO:0003677">
    <property type="term" value="F:DNA binding"/>
    <property type="evidence" value="ECO:0007669"/>
    <property type="project" value="InterPro"/>
</dbReference>
<gene>
    <name evidence="4" type="ORF">PNOK_0650100</name>
</gene>
<dbReference type="CDD" id="cd00093">
    <property type="entry name" value="HTH_XRE"/>
    <property type="match status" value="1"/>
</dbReference>
<dbReference type="InParanoid" id="A0A286UEU3"/>
<organism evidence="4 5">
    <name type="scientific">Pyrrhoderma noxium</name>
    <dbReference type="NCBI Taxonomy" id="2282107"/>
    <lineage>
        <taxon>Eukaryota</taxon>
        <taxon>Fungi</taxon>
        <taxon>Dikarya</taxon>
        <taxon>Basidiomycota</taxon>
        <taxon>Agaricomycotina</taxon>
        <taxon>Agaricomycetes</taxon>
        <taxon>Hymenochaetales</taxon>
        <taxon>Hymenochaetaceae</taxon>
        <taxon>Pyrrhoderma</taxon>
    </lineage>
</organism>
<dbReference type="EMBL" id="NBII01000006">
    <property type="protein sequence ID" value="PAV18015.1"/>
    <property type="molecule type" value="Genomic_DNA"/>
</dbReference>
<dbReference type="Proteomes" id="UP000217199">
    <property type="component" value="Unassembled WGS sequence"/>
</dbReference>
<accession>A0A286UEU3</accession>
<comment type="function">
    <text evidence="2">Transcriptional coactivator that stimulates GCN4-dependent transcriptional activity by bridging the DNA-binding region of GCN4 and TBP (SPT15), thereby recruiting TBP to GCN4-bound promoters. Involved in induction of the ribosome quality control (RQC) pathway; a pathway that degrades nascent peptide chains during problematic translation. Required to prevent stalled ribosomes from frameshifting.</text>
</comment>